<evidence type="ECO:0000313" key="1">
    <source>
        <dbReference type="EMBL" id="MBB1255670.1"/>
    </source>
</evidence>
<name>A0A7W3ZPI7_9ACTN</name>
<accession>A0A7W3ZPI7</accession>
<comment type="caution">
    <text evidence="1">The sequence shown here is derived from an EMBL/GenBank/DDBJ whole genome shotgun (WGS) entry which is preliminary data.</text>
</comment>
<dbReference type="Proteomes" id="UP000525686">
    <property type="component" value="Unassembled WGS sequence"/>
</dbReference>
<organism evidence="1 2">
    <name type="scientific">Streptomyces alkaliterrae</name>
    <dbReference type="NCBI Taxonomy" id="2213162"/>
    <lineage>
        <taxon>Bacteria</taxon>
        <taxon>Bacillati</taxon>
        <taxon>Actinomycetota</taxon>
        <taxon>Actinomycetes</taxon>
        <taxon>Kitasatosporales</taxon>
        <taxon>Streptomycetaceae</taxon>
        <taxon>Streptomyces</taxon>
    </lineage>
</organism>
<proteinExistence type="predicted"/>
<evidence type="ECO:0000313" key="2">
    <source>
        <dbReference type="Proteomes" id="UP000525686"/>
    </source>
</evidence>
<sequence>SVFHLHYSDRFFAAFAWTGAVIAPALAAGAADQVPLWAAMPVRPRACQVAGAACDRWYV</sequence>
<protein>
    <submittedName>
        <fullName evidence="1">Uncharacterized protein</fullName>
    </submittedName>
</protein>
<dbReference type="RefSeq" id="WP_181355078.1">
    <property type="nucleotide sequence ID" value="NZ_JABJWZ010000232.1"/>
</dbReference>
<dbReference type="EMBL" id="JABJWZ010000232">
    <property type="protein sequence ID" value="MBB1255670.1"/>
    <property type="molecule type" value="Genomic_DNA"/>
</dbReference>
<feature type="non-terminal residue" evidence="1">
    <location>
        <position position="1"/>
    </location>
</feature>
<dbReference type="AlphaFoldDB" id="A0A7W3ZPI7"/>
<reference evidence="2" key="1">
    <citation type="submission" date="2020-05" db="EMBL/GenBank/DDBJ databases">
        <title>Classification of alakaliphilic streptomycetes isolated from an alkaline soil next to Lonar Crater, India and a proposal for the recognition of Streptomyces alkaliterrae sp. nov.</title>
        <authorList>
            <person name="Golinska P."/>
        </authorList>
    </citation>
    <scope>NUCLEOTIDE SEQUENCE [LARGE SCALE GENOMIC DNA]</scope>
    <source>
        <strain evidence="2">OF3</strain>
    </source>
</reference>
<gene>
    <name evidence="1" type="ORF">H3146_20250</name>
</gene>